<proteinExistence type="predicted"/>
<evidence type="ECO:0000313" key="3">
    <source>
        <dbReference type="Proteomes" id="UP000434957"/>
    </source>
</evidence>
<dbReference type="Proteomes" id="UP000434957">
    <property type="component" value="Unassembled WGS sequence"/>
</dbReference>
<dbReference type="AlphaFoldDB" id="A0A6A4DF14"/>
<evidence type="ECO:0000259" key="1">
    <source>
        <dbReference type="PROSITE" id="PS50878"/>
    </source>
</evidence>
<comment type="caution">
    <text evidence="2">The sequence shown here is derived from an EMBL/GenBank/DDBJ whole genome shotgun (WGS) entry which is preliminary data.</text>
</comment>
<name>A0A6A4DF14_9STRA</name>
<dbReference type="Gene3D" id="3.30.70.270">
    <property type="match status" value="1"/>
</dbReference>
<dbReference type="InterPro" id="IPR051320">
    <property type="entry name" value="Viral_Replic_Matur_Polypro"/>
</dbReference>
<dbReference type="InterPro" id="IPR043128">
    <property type="entry name" value="Rev_trsase/Diguanyl_cyclase"/>
</dbReference>
<accession>A0A6A4DF14</accession>
<gene>
    <name evidence="2" type="ORF">PR003_g21046</name>
</gene>
<dbReference type="Pfam" id="PF00078">
    <property type="entry name" value="RVT_1"/>
    <property type="match status" value="1"/>
</dbReference>
<dbReference type="InterPro" id="IPR000477">
    <property type="entry name" value="RT_dom"/>
</dbReference>
<reference evidence="2 3" key="1">
    <citation type="submission" date="2018-08" db="EMBL/GenBank/DDBJ databases">
        <title>Genomic investigation of the strawberry pathogen Phytophthora fragariae indicates pathogenicity is determined by transcriptional variation in three key races.</title>
        <authorList>
            <person name="Adams T.M."/>
            <person name="Armitage A.D."/>
            <person name="Sobczyk M.K."/>
            <person name="Bates H.J."/>
            <person name="Dunwell J.M."/>
            <person name="Nellist C.F."/>
            <person name="Harrison R.J."/>
        </authorList>
    </citation>
    <scope>NUCLEOTIDE SEQUENCE [LARGE SCALE GENOMIC DNA]</scope>
    <source>
        <strain evidence="2 3">SCRP333</strain>
    </source>
</reference>
<dbReference type="PROSITE" id="PS50878">
    <property type="entry name" value="RT_POL"/>
    <property type="match status" value="1"/>
</dbReference>
<dbReference type="SUPFAM" id="SSF56672">
    <property type="entry name" value="DNA/RNA polymerases"/>
    <property type="match status" value="1"/>
</dbReference>
<evidence type="ECO:0000313" key="2">
    <source>
        <dbReference type="EMBL" id="KAE9307242.1"/>
    </source>
</evidence>
<feature type="domain" description="Reverse transcriptase" evidence="1">
    <location>
        <begin position="1"/>
        <end position="208"/>
    </location>
</feature>
<dbReference type="Gene3D" id="3.10.10.10">
    <property type="entry name" value="HIV Type 1 Reverse Transcriptase, subunit A, domain 1"/>
    <property type="match status" value="1"/>
</dbReference>
<sequence>MPAPECISPRLHGKAEKHGFIRKKNAAKWACAAVPVRKPGCQTEFRITIDYRPVSNVKMPIAGTTPNITVVSSSVRGTKSISKFDMVKSFWQLPRDVASQELMSFMTEDTVYTPNWVAQGAMVSAIDFQMQMQDVMALMLQRNDLVCVDDVIIFAPSVEEFLQALKEFFIILRDRRLKMSAAKSSLFQLYVAELQYFVCASNWLHDSLPDYARVVAPLQERLGMEGNKNGLNVAVILTENEVISYNEVKTLIKASVPLEFPSSTLELVVMTGPLLTGWSMMVTEVRVWLPVDKQ</sequence>
<protein>
    <recommendedName>
        <fullName evidence="1">Reverse transcriptase domain-containing protein</fullName>
    </recommendedName>
</protein>
<organism evidence="2 3">
    <name type="scientific">Phytophthora rubi</name>
    <dbReference type="NCBI Taxonomy" id="129364"/>
    <lineage>
        <taxon>Eukaryota</taxon>
        <taxon>Sar</taxon>
        <taxon>Stramenopiles</taxon>
        <taxon>Oomycota</taxon>
        <taxon>Peronosporomycetes</taxon>
        <taxon>Peronosporales</taxon>
        <taxon>Peronosporaceae</taxon>
        <taxon>Phytophthora</taxon>
    </lineage>
</organism>
<dbReference type="PANTHER" id="PTHR33064:SF37">
    <property type="entry name" value="RIBONUCLEASE H"/>
    <property type="match status" value="1"/>
</dbReference>
<dbReference type="EMBL" id="QXFT01001934">
    <property type="protein sequence ID" value="KAE9307242.1"/>
    <property type="molecule type" value="Genomic_DNA"/>
</dbReference>
<dbReference type="InterPro" id="IPR043502">
    <property type="entry name" value="DNA/RNA_pol_sf"/>
</dbReference>
<keyword evidence="3" id="KW-1185">Reference proteome</keyword>
<dbReference type="PANTHER" id="PTHR33064">
    <property type="entry name" value="POL PROTEIN"/>
    <property type="match status" value="1"/>
</dbReference>